<dbReference type="SUPFAM" id="SSF52058">
    <property type="entry name" value="L domain-like"/>
    <property type="match status" value="1"/>
</dbReference>
<dbReference type="PANTHER" id="PTHR46282:SF1">
    <property type="entry name" value="LEUCINE-RICH REPEAT-CONTAINING PROTEIN 72-LIKE"/>
    <property type="match status" value="1"/>
</dbReference>
<sequence>MKLVMASHYTYDCEQRLYNEEEERLTLAFENLDHIPPSITNHFSSTIKILDLSHNNFSNLSFLQHFPMLTSLILDHNLVNSSTTFPTMQQLKILWLNHNRISQLFPFIQRLRTAFPSLIFLSLMANEAVPVNVDGSTFYQHLQYRLFVVSWFLALEHLDDQPVTEDERMEAHRLYKRPLLERLINKEPVRKIAKSLSGVLGLVQRHNQSSGLKSSFV</sequence>
<reference evidence="1" key="1">
    <citation type="submission" date="2015-11" db="EMBL/GenBank/DDBJ databases">
        <title>De novo transcriptome assembly of four potential Pierce s Disease insect vectors from Arizona vineyards.</title>
        <authorList>
            <person name="Tassone E.E."/>
        </authorList>
    </citation>
    <scope>NUCLEOTIDE SEQUENCE</scope>
</reference>
<dbReference type="InterPro" id="IPR032675">
    <property type="entry name" value="LRR_dom_sf"/>
</dbReference>
<organism evidence="1">
    <name type="scientific">Homalodisca liturata</name>
    <dbReference type="NCBI Taxonomy" id="320908"/>
    <lineage>
        <taxon>Eukaryota</taxon>
        <taxon>Metazoa</taxon>
        <taxon>Ecdysozoa</taxon>
        <taxon>Arthropoda</taxon>
        <taxon>Hexapoda</taxon>
        <taxon>Insecta</taxon>
        <taxon>Pterygota</taxon>
        <taxon>Neoptera</taxon>
        <taxon>Paraneoptera</taxon>
        <taxon>Hemiptera</taxon>
        <taxon>Auchenorrhyncha</taxon>
        <taxon>Membracoidea</taxon>
        <taxon>Cicadellidae</taxon>
        <taxon>Cicadellinae</taxon>
        <taxon>Proconiini</taxon>
        <taxon>Homalodisca</taxon>
    </lineage>
</organism>
<proteinExistence type="predicted"/>
<gene>
    <name evidence="1" type="ORF">g.27348</name>
</gene>
<dbReference type="InterPro" id="IPR043313">
    <property type="entry name" value="LRMDA"/>
</dbReference>
<accession>A0A1B6HNJ9</accession>
<dbReference type="PANTHER" id="PTHR46282">
    <property type="entry name" value="LEUCINE-RICH MELANOCYTE DIFFERENTIATION-ASSOCIATED PROTEIN"/>
    <property type="match status" value="1"/>
</dbReference>
<dbReference type="InterPro" id="IPR001611">
    <property type="entry name" value="Leu-rich_rpt"/>
</dbReference>
<protein>
    <recommendedName>
        <fullName evidence="2">U2A'/phosphoprotein 32 family A C-terminal domain-containing protein</fullName>
    </recommendedName>
</protein>
<evidence type="ECO:0000313" key="1">
    <source>
        <dbReference type="EMBL" id="JAS76243.1"/>
    </source>
</evidence>
<dbReference type="Gene3D" id="3.80.10.10">
    <property type="entry name" value="Ribonuclease Inhibitor"/>
    <property type="match status" value="1"/>
</dbReference>
<name>A0A1B6HNJ9_9HEMI</name>
<dbReference type="PROSITE" id="PS51450">
    <property type="entry name" value="LRR"/>
    <property type="match status" value="2"/>
</dbReference>
<dbReference type="EMBL" id="GECU01031463">
    <property type="protein sequence ID" value="JAS76243.1"/>
    <property type="molecule type" value="Transcribed_RNA"/>
</dbReference>
<evidence type="ECO:0008006" key="2">
    <source>
        <dbReference type="Google" id="ProtNLM"/>
    </source>
</evidence>
<dbReference type="AlphaFoldDB" id="A0A1B6HNJ9"/>